<evidence type="ECO:0000256" key="6">
    <source>
        <dbReference type="ARBA" id="ARBA00023136"/>
    </source>
</evidence>
<dbReference type="Pfam" id="PF06580">
    <property type="entry name" value="His_kinase"/>
    <property type="match status" value="1"/>
</dbReference>
<dbReference type="PROSITE" id="PS50885">
    <property type="entry name" value="HAMP"/>
    <property type="match status" value="1"/>
</dbReference>
<dbReference type="CDD" id="cd06225">
    <property type="entry name" value="HAMP"/>
    <property type="match status" value="1"/>
</dbReference>
<protein>
    <submittedName>
        <fullName evidence="8">Sensor histidine kinase</fullName>
    </submittedName>
</protein>
<dbReference type="SUPFAM" id="SSF55874">
    <property type="entry name" value="ATPase domain of HSP90 chaperone/DNA topoisomerase II/histidine kinase"/>
    <property type="match status" value="1"/>
</dbReference>
<evidence type="ECO:0000256" key="1">
    <source>
        <dbReference type="ARBA" id="ARBA00004651"/>
    </source>
</evidence>
<sequence length="584" mass="66698">MRFKKNIFTKMNAVIFIFLIPILLLYGISNQASVHVVESLLQKENSNQLEFFRTQMDTMAYSLAMNTVTLSRDPTVMEMEKMMYIYDEQKVTQLSATVQEKLNLQSSASSWYNEISLNFPSVQRKLSTGVTPSEYDYQQLDHHSRGAGWVYMADPGRIGSSKFVYYAGGPFNEKGQIDESIVIVETAFYEKSLASMLDQLKSGGKGDPFMVGSDLQIIYNRTSDPGRTGEVVKAISPEMRGESGTIQTKIDGKPYLINFVYSQPLGFTIVDYTPMQQILLPITTSRNLFYGCIALLLVVGFTASYLLYKHVQLPLQALIGVLKRFQNGDFGVRLHRWFHNEFDFVVVRFNDMAEQIQHLFENVYEEQNRSRLATLKMLQAQINPHFLYNCLNFIISSANLGRHEPVIAMAYNLSDYYRYMTRLEDQTVRLRDELRIVRNYLDIHKLRLQRIEFDIEVPEEMLDIALPRLLIQPIVENAVVHGIEPKMGGGRIAIRGQLNGDGAWLTIEDNGVGMSGDQLRQLQERLNRPMDGEIGCGMWNVNQRLKHWFGDTAGLEFTVPQASSGLRIVMYWRGDYANGTFIAG</sequence>
<dbReference type="EMBL" id="SIRE01000030">
    <property type="protein sequence ID" value="TBL70765.1"/>
    <property type="molecule type" value="Genomic_DNA"/>
</dbReference>
<keyword evidence="9" id="KW-1185">Reference proteome</keyword>
<evidence type="ECO:0000259" key="7">
    <source>
        <dbReference type="PROSITE" id="PS50885"/>
    </source>
</evidence>
<keyword evidence="4" id="KW-0808">Transferase</keyword>
<dbReference type="PANTHER" id="PTHR34220:SF7">
    <property type="entry name" value="SENSOR HISTIDINE KINASE YPDA"/>
    <property type="match status" value="1"/>
</dbReference>
<dbReference type="InterPro" id="IPR003660">
    <property type="entry name" value="HAMP_dom"/>
</dbReference>
<dbReference type="GO" id="GO:0005886">
    <property type="term" value="C:plasma membrane"/>
    <property type="evidence" value="ECO:0007669"/>
    <property type="project" value="UniProtKB-SubCell"/>
</dbReference>
<dbReference type="AlphaFoldDB" id="A0A4Q9DFK2"/>
<organism evidence="8 9">
    <name type="scientific">Paenibacillus thalictri</name>
    <dbReference type="NCBI Taxonomy" id="2527873"/>
    <lineage>
        <taxon>Bacteria</taxon>
        <taxon>Bacillati</taxon>
        <taxon>Bacillota</taxon>
        <taxon>Bacilli</taxon>
        <taxon>Bacillales</taxon>
        <taxon>Paenibacillaceae</taxon>
        <taxon>Paenibacillus</taxon>
    </lineage>
</organism>
<gene>
    <name evidence="8" type="ORF">EYB31_32610</name>
</gene>
<dbReference type="SUPFAM" id="SSF158472">
    <property type="entry name" value="HAMP domain-like"/>
    <property type="match status" value="1"/>
</dbReference>
<proteinExistence type="predicted"/>
<name>A0A4Q9DFK2_9BACL</name>
<dbReference type="PANTHER" id="PTHR34220">
    <property type="entry name" value="SENSOR HISTIDINE KINASE YPDA"/>
    <property type="match status" value="1"/>
</dbReference>
<dbReference type="GO" id="GO:0000155">
    <property type="term" value="F:phosphorelay sensor kinase activity"/>
    <property type="evidence" value="ECO:0007669"/>
    <property type="project" value="InterPro"/>
</dbReference>
<keyword evidence="2" id="KW-1003">Cell membrane</keyword>
<keyword evidence="5 8" id="KW-0418">Kinase</keyword>
<comment type="subcellular location">
    <subcellularLocation>
        <location evidence="1">Cell membrane</location>
        <topology evidence="1">Multi-pass membrane protein</topology>
    </subcellularLocation>
</comment>
<dbReference type="InterPro" id="IPR036890">
    <property type="entry name" value="HATPase_C_sf"/>
</dbReference>
<dbReference type="Pfam" id="PF02518">
    <property type="entry name" value="HATPase_c"/>
    <property type="match status" value="1"/>
</dbReference>
<evidence type="ECO:0000256" key="4">
    <source>
        <dbReference type="ARBA" id="ARBA00022679"/>
    </source>
</evidence>
<dbReference type="InterPro" id="IPR050640">
    <property type="entry name" value="Bact_2-comp_sensor_kinase"/>
</dbReference>
<accession>A0A4Q9DFK2</accession>
<dbReference type="Gene3D" id="3.30.565.10">
    <property type="entry name" value="Histidine kinase-like ATPase, C-terminal domain"/>
    <property type="match status" value="1"/>
</dbReference>
<dbReference type="RefSeq" id="WP_131017703.1">
    <property type="nucleotide sequence ID" value="NZ_SIRE01000030.1"/>
</dbReference>
<feature type="domain" description="HAMP" evidence="7">
    <location>
        <begin position="309"/>
        <end position="361"/>
    </location>
</feature>
<keyword evidence="3" id="KW-0597">Phosphoprotein</keyword>
<evidence type="ECO:0000313" key="9">
    <source>
        <dbReference type="Proteomes" id="UP000293142"/>
    </source>
</evidence>
<dbReference type="SMART" id="SM00304">
    <property type="entry name" value="HAMP"/>
    <property type="match status" value="1"/>
</dbReference>
<evidence type="ECO:0000256" key="5">
    <source>
        <dbReference type="ARBA" id="ARBA00022777"/>
    </source>
</evidence>
<comment type="caution">
    <text evidence="8">The sequence shown here is derived from an EMBL/GenBank/DDBJ whole genome shotgun (WGS) entry which is preliminary data.</text>
</comment>
<evidence type="ECO:0000256" key="3">
    <source>
        <dbReference type="ARBA" id="ARBA00022553"/>
    </source>
</evidence>
<keyword evidence="6" id="KW-0472">Membrane</keyword>
<dbReference type="InterPro" id="IPR010559">
    <property type="entry name" value="Sig_transdc_His_kin_internal"/>
</dbReference>
<evidence type="ECO:0000313" key="8">
    <source>
        <dbReference type="EMBL" id="TBL70765.1"/>
    </source>
</evidence>
<dbReference type="OrthoDB" id="2521939at2"/>
<dbReference type="InterPro" id="IPR003594">
    <property type="entry name" value="HATPase_dom"/>
</dbReference>
<dbReference type="Proteomes" id="UP000293142">
    <property type="component" value="Unassembled WGS sequence"/>
</dbReference>
<dbReference type="Gene3D" id="6.10.340.10">
    <property type="match status" value="1"/>
</dbReference>
<evidence type="ECO:0000256" key="2">
    <source>
        <dbReference type="ARBA" id="ARBA00022475"/>
    </source>
</evidence>
<reference evidence="8 9" key="1">
    <citation type="submission" date="2019-02" db="EMBL/GenBank/DDBJ databases">
        <title>Paenibacillus sp. nov., isolated from surface-sterilized tissue of Thalictrum simplex L.</title>
        <authorList>
            <person name="Tuo L."/>
        </authorList>
    </citation>
    <scope>NUCLEOTIDE SEQUENCE [LARGE SCALE GENOMIC DNA]</scope>
    <source>
        <strain evidence="8 9">N2SHLJ1</strain>
    </source>
</reference>